<evidence type="ECO:0000256" key="1">
    <source>
        <dbReference type="SAM" id="MobiDB-lite"/>
    </source>
</evidence>
<evidence type="ECO:0000313" key="4">
    <source>
        <dbReference type="Proteomes" id="UP001500984"/>
    </source>
</evidence>
<keyword evidence="2" id="KW-0472">Membrane</keyword>
<organism evidence="3 4">
    <name type="scientific">Brevibacterium salitolerans</name>
    <dbReference type="NCBI Taxonomy" id="1403566"/>
    <lineage>
        <taxon>Bacteria</taxon>
        <taxon>Bacillati</taxon>
        <taxon>Actinomycetota</taxon>
        <taxon>Actinomycetes</taxon>
        <taxon>Micrococcales</taxon>
        <taxon>Brevibacteriaceae</taxon>
        <taxon>Brevibacterium</taxon>
    </lineage>
</organism>
<gene>
    <name evidence="3" type="ORF">GCM10009823_25480</name>
</gene>
<feature type="transmembrane region" description="Helical" evidence="2">
    <location>
        <begin position="236"/>
        <end position="258"/>
    </location>
</feature>
<proteinExistence type="predicted"/>
<evidence type="ECO:0000313" key="3">
    <source>
        <dbReference type="EMBL" id="GAA2102190.1"/>
    </source>
</evidence>
<feature type="region of interest" description="Disordered" evidence="1">
    <location>
        <begin position="262"/>
        <end position="313"/>
    </location>
</feature>
<dbReference type="Proteomes" id="UP001500984">
    <property type="component" value="Unassembled WGS sequence"/>
</dbReference>
<comment type="caution">
    <text evidence="3">The sequence shown here is derived from an EMBL/GenBank/DDBJ whole genome shotgun (WGS) entry which is preliminary data.</text>
</comment>
<name>A0ABN2X0X4_9MICO</name>
<keyword evidence="2" id="KW-1133">Transmembrane helix</keyword>
<protein>
    <recommendedName>
        <fullName evidence="5">Protein kinase</fullName>
    </recommendedName>
</protein>
<sequence length="424" mass="43781">MQPFAPLWGQDGEPMSTPGGSEPSRPRIRKAHSDHTAFSSPVTGSAGGGTGAGGAAGAGAGSASGTTGGADRPVTSHDGSPIHFSDPGGAGYWYDANAVLRYRGPDGAEYFLRNDQEYLPLHELTDADRQAAAAAGVPAAARQSLPPTFSVGRPVTGAQAAVGTAGAASAAEDRSTYYEYIAHHSGESPAVQAPLATGQAGAFPAAGAAGAGAAGFPPGGAGQNQAGEGGSRRKGLIWGFVGFGIVLVLAAVISLVVLNGQRGTKPTEIDPPVAQETEDSDGSAQPDEPSAEPSTPPPSPAEQLESYAEEGTRTAEGELAETWVVQLSAKKPGLEANGKTWSEEDILEEFEENKRRYPDAVLLWSGDWQSFKMGNFWITVLAEPYSDPEDALAECTNLGIDRDNCYAKKLSKVSGPEKTTRLND</sequence>
<reference evidence="3 4" key="1">
    <citation type="journal article" date="2019" name="Int. J. Syst. Evol. Microbiol.">
        <title>The Global Catalogue of Microorganisms (GCM) 10K type strain sequencing project: providing services to taxonomists for standard genome sequencing and annotation.</title>
        <authorList>
            <consortium name="The Broad Institute Genomics Platform"/>
            <consortium name="The Broad Institute Genome Sequencing Center for Infectious Disease"/>
            <person name="Wu L."/>
            <person name="Ma J."/>
        </authorList>
    </citation>
    <scope>NUCLEOTIDE SEQUENCE [LARGE SCALE GENOMIC DNA]</scope>
    <source>
        <strain evidence="3 4">JCM 15900</strain>
    </source>
</reference>
<keyword evidence="4" id="KW-1185">Reference proteome</keyword>
<evidence type="ECO:0000256" key="2">
    <source>
        <dbReference type="SAM" id="Phobius"/>
    </source>
</evidence>
<evidence type="ECO:0008006" key="5">
    <source>
        <dbReference type="Google" id="ProtNLM"/>
    </source>
</evidence>
<accession>A0ABN2X0X4</accession>
<dbReference type="EMBL" id="BAAAPZ010000012">
    <property type="protein sequence ID" value="GAA2102190.1"/>
    <property type="molecule type" value="Genomic_DNA"/>
</dbReference>
<feature type="region of interest" description="Disordered" evidence="1">
    <location>
        <begin position="1"/>
        <end position="87"/>
    </location>
</feature>
<keyword evidence="2" id="KW-0812">Transmembrane</keyword>
<feature type="compositionally biased region" description="Gly residues" evidence="1">
    <location>
        <begin position="45"/>
        <end position="68"/>
    </location>
</feature>